<dbReference type="PANTHER" id="PTHR11060">
    <property type="entry name" value="PROTEIN MEMO1"/>
    <property type="match status" value="1"/>
</dbReference>
<feature type="domain" description="AMMECR1" evidence="3">
    <location>
        <begin position="294"/>
        <end position="483"/>
    </location>
</feature>
<organism evidence="4 5">
    <name type="scientific">Defluviicoccus vanus</name>
    <dbReference type="NCBI Taxonomy" id="111831"/>
    <lineage>
        <taxon>Bacteria</taxon>
        <taxon>Pseudomonadati</taxon>
        <taxon>Pseudomonadota</taxon>
        <taxon>Alphaproteobacteria</taxon>
        <taxon>Rhodospirillales</taxon>
        <taxon>Rhodospirillaceae</taxon>
        <taxon>Defluviicoccus</taxon>
    </lineage>
</organism>
<dbReference type="Pfam" id="PF01875">
    <property type="entry name" value="Memo"/>
    <property type="match status" value="1"/>
</dbReference>
<dbReference type="InterPro" id="IPR036071">
    <property type="entry name" value="AMMECR1_dom_sf"/>
</dbReference>
<evidence type="ECO:0000313" key="5">
    <source>
        <dbReference type="Proteomes" id="UP000516369"/>
    </source>
</evidence>
<dbReference type="CDD" id="cd07361">
    <property type="entry name" value="MEMO_like"/>
    <property type="match status" value="1"/>
</dbReference>
<reference evidence="4 5" key="1">
    <citation type="submission" date="2020-05" db="EMBL/GenBank/DDBJ databases">
        <title>Complete closed genome sequence of Defluviicoccus vanus.</title>
        <authorList>
            <person name="Bessarab I."/>
            <person name="Arumugam K."/>
            <person name="Maszenan A.M."/>
            <person name="Seviour R.J."/>
            <person name="Williams R.B."/>
        </authorList>
    </citation>
    <scope>NUCLEOTIDE SEQUENCE [LARGE SCALE GENOMIC DNA]</scope>
    <source>
        <strain evidence="4 5">Ben 114</strain>
    </source>
</reference>
<evidence type="ECO:0000256" key="1">
    <source>
        <dbReference type="ARBA" id="ARBA00006315"/>
    </source>
</evidence>
<dbReference type="NCBIfam" id="TIGR04335">
    <property type="entry name" value="AmmeMemoSam_A"/>
    <property type="match status" value="1"/>
</dbReference>
<gene>
    <name evidence="4" type="primary">amrB</name>
    <name evidence="4" type="ORF">HQ394_03630</name>
</gene>
<evidence type="ECO:0000259" key="3">
    <source>
        <dbReference type="PROSITE" id="PS51112"/>
    </source>
</evidence>
<dbReference type="KEGG" id="dvn:HQ394_03630"/>
<dbReference type="InterPro" id="IPR027623">
    <property type="entry name" value="AmmeMemoSam_A"/>
</dbReference>
<dbReference type="SUPFAM" id="SSF143447">
    <property type="entry name" value="AMMECR1-like"/>
    <property type="match status" value="1"/>
</dbReference>
<dbReference type="AlphaFoldDB" id="A0A7H1MYT6"/>
<protein>
    <recommendedName>
        <fullName evidence="2">MEMO1 family protein HQ394_03630</fullName>
    </recommendedName>
</protein>
<keyword evidence="5" id="KW-1185">Reference proteome</keyword>
<sequence>MSSVRTPAVAGMFYPEQASDLATTVQRLLAGAVLRADLAPPPKAIIAPHAGYVYSGPVAASAYARLRPLADRVRRIVLIGPCHRVAVRGLAVPSVDAFATPLGAVPLDRAAIDDLLTLPQVHEHDAAHAPEHALEVQLPFLQQLIPDFVLIPIVVGFTTPADVAEVLDRLWGGDETLIVVSSDLSHYLPYDAARVLDAATCRAIEHLDASAIGEDQACGRLPLLGLIEVAKRRGLSVETLDLRNSGDTAGDRRRVVGYGAWALQAATPADGQRPPETEERAPAAVDHPRALLSRYGATLLQLAAASIRHGLATGAPLPVSADDYPEPLRRHVASFVTLYHQGELRGCVGSARACRPLVGDVSANAFAAAFRDSRFPALTADEQDQLSLSVSLLTDPVPMTFTDEADLLAQLRPGIDGLIIDCDRARSLFLPQVWQTLPEPQQFLAHLKRKAGLRTNDWPPDLVAARFEAHSVASSTLADPQSLWR</sequence>
<dbReference type="HAMAP" id="MF_00055">
    <property type="entry name" value="MEMO1"/>
    <property type="match status" value="1"/>
</dbReference>
<evidence type="ECO:0000313" key="4">
    <source>
        <dbReference type="EMBL" id="QNT68622.1"/>
    </source>
</evidence>
<comment type="similarity">
    <text evidence="1 2">Belongs to the MEMO1 family.</text>
</comment>
<dbReference type="Gene3D" id="3.40.830.10">
    <property type="entry name" value="LigB-like"/>
    <property type="match status" value="1"/>
</dbReference>
<dbReference type="RefSeq" id="WP_190262058.1">
    <property type="nucleotide sequence ID" value="NZ_CP053923.1"/>
</dbReference>
<dbReference type="EMBL" id="CP053923">
    <property type="protein sequence ID" value="QNT68622.1"/>
    <property type="molecule type" value="Genomic_DNA"/>
</dbReference>
<dbReference type="NCBIfam" id="TIGR04336">
    <property type="entry name" value="AmmeMemoSam_B"/>
    <property type="match status" value="1"/>
</dbReference>
<dbReference type="Pfam" id="PF01871">
    <property type="entry name" value="AMMECR1"/>
    <property type="match status" value="1"/>
</dbReference>
<name>A0A7H1MYT6_9PROT</name>
<evidence type="ECO:0000256" key="2">
    <source>
        <dbReference type="HAMAP-Rule" id="MF_00055"/>
    </source>
</evidence>
<dbReference type="Proteomes" id="UP000516369">
    <property type="component" value="Chromosome"/>
</dbReference>
<dbReference type="Gene3D" id="3.30.700.20">
    <property type="entry name" value="Hypothetical protein ph0010, domain 1"/>
    <property type="match status" value="1"/>
</dbReference>
<proteinExistence type="inferred from homology"/>
<dbReference type="InterPro" id="IPR002737">
    <property type="entry name" value="MEMO1_fam"/>
</dbReference>
<dbReference type="InterPro" id="IPR027485">
    <property type="entry name" value="AMMECR1_N"/>
</dbReference>
<dbReference type="Gene3D" id="3.30.1490.150">
    <property type="entry name" value="Hypothetical protein ph0010, domain 2"/>
    <property type="match status" value="1"/>
</dbReference>
<dbReference type="PROSITE" id="PS51112">
    <property type="entry name" value="AMMECR1"/>
    <property type="match status" value="1"/>
</dbReference>
<accession>A0A7H1MYT6</accession>
<dbReference type="PANTHER" id="PTHR11060:SF0">
    <property type="entry name" value="PROTEIN MEMO1"/>
    <property type="match status" value="1"/>
</dbReference>
<dbReference type="InterPro" id="IPR002733">
    <property type="entry name" value="AMMECR1_domain"/>
</dbReference>